<keyword evidence="2" id="KW-0560">Oxidoreductase</keyword>
<dbReference type="Proteomes" id="UP000006764">
    <property type="component" value="Chromosome"/>
</dbReference>
<dbReference type="PRINTS" id="PR00081">
    <property type="entry name" value="GDHRDH"/>
</dbReference>
<dbReference type="GO" id="GO:0016491">
    <property type="term" value="F:oxidoreductase activity"/>
    <property type="evidence" value="ECO:0007669"/>
    <property type="project" value="UniProtKB-KW"/>
</dbReference>
<dbReference type="InterPro" id="IPR057326">
    <property type="entry name" value="KR_dom"/>
</dbReference>
<dbReference type="InterPro" id="IPR002347">
    <property type="entry name" value="SDR_fam"/>
</dbReference>
<dbReference type="STRING" id="391936.S7S_17280"/>
<dbReference type="PANTHER" id="PTHR44196">
    <property type="entry name" value="DEHYDROGENASE/REDUCTASE SDR FAMILY MEMBER 7B"/>
    <property type="match status" value="1"/>
</dbReference>
<dbReference type="KEGG" id="apac:S7S_17280"/>
<name>A0A0B4XTN6_9GAMM</name>
<dbReference type="EMBL" id="CP004387">
    <property type="protein sequence ID" value="AJD49868.1"/>
    <property type="molecule type" value="Genomic_DNA"/>
</dbReference>
<protein>
    <submittedName>
        <fullName evidence="5">Short chain dehydrogenase</fullName>
    </submittedName>
</protein>
<dbReference type="GO" id="GO:0016020">
    <property type="term" value="C:membrane"/>
    <property type="evidence" value="ECO:0007669"/>
    <property type="project" value="TreeGrafter"/>
</dbReference>
<evidence type="ECO:0000256" key="2">
    <source>
        <dbReference type="ARBA" id="ARBA00023002"/>
    </source>
</evidence>
<accession>A0A0B4XTN6</accession>
<gene>
    <name evidence="5" type="ORF">S7S_17280</name>
</gene>
<dbReference type="OrthoDB" id="9810734at2"/>
<dbReference type="SMART" id="SM00822">
    <property type="entry name" value="PKS_KR"/>
    <property type="match status" value="1"/>
</dbReference>
<evidence type="ECO:0000256" key="1">
    <source>
        <dbReference type="ARBA" id="ARBA00006484"/>
    </source>
</evidence>
<dbReference type="PRINTS" id="PR00080">
    <property type="entry name" value="SDRFAMILY"/>
</dbReference>
<dbReference type="InterPro" id="IPR036291">
    <property type="entry name" value="NAD(P)-bd_dom_sf"/>
</dbReference>
<proteinExistence type="inferred from homology"/>
<dbReference type="AlphaFoldDB" id="A0A0B4XTN6"/>
<organism evidence="5 6">
    <name type="scientific">Isoalcanivorax pacificus W11-5</name>
    <dbReference type="NCBI Taxonomy" id="391936"/>
    <lineage>
        <taxon>Bacteria</taxon>
        <taxon>Pseudomonadati</taxon>
        <taxon>Pseudomonadota</taxon>
        <taxon>Gammaproteobacteria</taxon>
        <taxon>Oceanospirillales</taxon>
        <taxon>Alcanivoracaceae</taxon>
        <taxon>Isoalcanivorax</taxon>
    </lineage>
</organism>
<reference evidence="5 6" key="1">
    <citation type="journal article" date="2012" name="J. Bacteriol.">
        <title>Genome sequence of an alkane-degrading bacterium, Alcanivorax pacificus type strain W11-5, isolated from deep sea sediment.</title>
        <authorList>
            <person name="Lai Q."/>
            <person name="Shao Z."/>
        </authorList>
    </citation>
    <scope>NUCLEOTIDE SEQUENCE [LARGE SCALE GENOMIC DNA]</scope>
    <source>
        <strain evidence="5 6">W11-5</strain>
    </source>
</reference>
<keyword evidence="6" id="KW-1185">Reference proteome</keyword>
<dbReference type="Pfam" id="PF00106">
    <property type="entry name" value="adh_short"/>
    <property type="match status" value="1"/>
</dbReference>
<feature type="domain" description="Ketoreductase" evidence="4">
    <location>
        <begin position="2"/>
        <end position="183"/>
    </location>
</feature>
<dbReference type="PANTHER" id="PTHR44196:SF1">
    <property type="entry name" value="DEHYDROGENASE_REDUCTASE SDR FAMILY MEMBER 7B"/>
    <property type="match status" value="1"/>
</dbReference>
<dbReference type="SUPFAM" id="SSF51735">
    <property type="entry name" value="NAD(P)-binding Rossmann-fold domains"/>
    <property type="match status" value="1"/>
</dbReference>
<evidence type="ECO:0000256" key="3">
    <source>
        <dbReference type="RuleBase" id="RU000363"/>
    </source>
</evidence>
<dbReference type="Gene3D" id="3.40.50.720">
    <property type="entry name" value="NAD(P)-binding Rossmann-like Domain"/>
    <property type="match status" value="1"/>
</dbReference>
<sequence>MSCILITGAAGGLGWALAQAFHRRGENVLLADMNAALLAQRETELATPARVATLAGDITHLAHRDALMDLAQSRFGGVRVLVNNAGITHRSLAEKTDMAVLRKVMQVDWDAPLALALSSLQQLQAHQGGIINIGSMAGWMPVLGRTAYCAAKSALAQSFEVLRCEQAQHGVHVLMAYPSFLDTPIEQHALGFDGKPASHARSMVGKMKDAGWMAERIVDAWTRRKKRVYSDNLAVFGSLLWRLAPDLYLRIMMKKFAVELQQ</sequence>
<dbReference type="RefSeq" id="WP_008734916.1">
    <property type="nucleotide sequence ID" value="NZ_CP004387.1"/>
</dbReference>
<evidence type="ECO:0000259" key="4">
    <source>
        <dbReference type="SMART" id="SM00822"/>
    </source>
</evidence>
<dbReference type="HOGENOM" id="CLU_010194_2_1_6"/>
<comment type="similarity">
    <text evidence="1 3">Belongs to the short-chain dehydrogenases/reductases (SDR) family.</text>
</comment>
<evidence type="ECO:0000313" key="5">
    <source>
        <dbReference type="EMBL" id="AJD49868.1"/>
    </source>
</evidence>
<evidence type="ECO:0000313" key="6">
    <source>
        <dbReference type="Proteomes" id="UP000006764"/>
    </source>
</evidence>